<protein>
    <submittedName>
        <fullName evidence="1">Uncharacterized protein</fullName>
    </submittedName>
</protein>
<evidence type="ECO:0000313" key="1">
    <source>
        <dbReference type="EnsemblPlants" id="MELO3C032026.2.1"/>
    </source>
</evidence>
<proteinExistence type="predicted"/>
<dbReference type="AlphaFoldDB" id="A0A9I9ECT8"/>
<sequence>MHLIESDRVVGSVRLRAIEKKREEKLRNFPLLLHAERRPLLLLAVLLPPTTPRPAASPRREPTLCPVTSPRCQPRHLFLRPSRTAPLFPVSDLLPGGFWVSLKELSPHTQDDAESFVYEKCNSTPITPVLENGGQI</sequence>
<dbReference type="EnsemblPlants" id="MELO3C032026.2.1">
    <property type="protein sequence ID" value="MELO3C032026.2.1"/>
    <property type="gene ID" value="MELO3C032026.2"/>
</dbReference>
<reference evidence="1" key="1">
    <citation type="submission" date="2023-03" db="UniProtKB">
        <authorList>
            <consortium name="EnsemblPlants"/>
        </authorList>
    </citation>
    <scope>IDENTIFICATION</scope>
</reference>
<organism evidence="1">
    <name type="scientific">Cucumis melo</name>
    <name type="common">Muskmelon</name>
    <dbReference type="NCBI Taxonomy" id="3656"/>
    <lineage>
        <taxon>Eukaryota</taxon>
        <taxon>Viridiplantae</taxon>
        <taxon>Streptophyta</taxon>
        <taxon>Embryophyta</taxon>
        <taxon>Tracheophyta</taxon>
        <taxon>Spermatophyta</taxon>
        <taxon>Magnoliopsida</taxon>
        <taxon>eudicotyledons</taxon>
        <taxon>Gunneridae</taxon>
        <taxon>Pentapetalae</taxon>
        <taxon>rosids</taxon>
        <taxon>fabids</taxon>
        <taxon>Cucurbitales</taxon>
        <taxon>Cucurbitaceae</taxon>
        <taxon>Benincaseae</taxon>
        <taxon>Cucumis</taxon>
    </lineage>
</organism>
<name>A0A9I9ECT8_CUCME</name>
<dbReference type="Gramene" id="MELO3C032026.2.1">
    <property type="protein sequence ID" value="MELO3C032026.2.1"/>
    <property type="gene ID" value="MELO3C032026.2"/>
</dbReference>
<accession>A0A9I9ECT8</accession>